<evidence type="ECO:0000256" key="2">
    <source>
        <dbReference type="ARBA" id="ARBA00006024"/>
    </source>
</evidence>
<dbReference type="NCBIfam" id="TIGR01525">
    <property type="entry name" value="ATPase-IB_hvy"/>
    <property type="match status" value="1"/>
</dbReference>
<evidence type="ECO:0000256" key="12">
    <source>
        <dbReference type="ARBA" id="ARBA00023136"/>
    </source>
</evidence>
<dbReference type="InterPro" id="IPR059000">
    <property type="entry name" value="ATPase_P-type_domA"/>
</dbReference>
<dbReference type="FunFam" id="3.40.50.1000:FF:000020">
    <property type="entry name" value="Probable cation-transporting P-type ATPase"/>
    <property type="match status" value="1"/>
</dbReference>
<evidence type="ECO:0000256" key="4">
    <source>
        <dbReference type="ARBA" id="ARBA00022475"/>
    </source>
</evidence>
<dbReference type="InterPro" id="IPR023214">
    <property type="entry name" value="HAD_sf"/>
</dbReference>
<dbReference type="EMBL" id="CP048877">
    <property type="protein sequence ID" value="QIJ72438.1"/>
    <property type="molecule type" value="Genomic_DNA"/>
</dbReference>
<keyword evidence="3" id="KW-0813">Transport</keyword>
<reference evidence="17 18" key="1">
    <citation type="submission" date="2020-02" db="EMBL/GenBank/DDBJ databases">
        <title>Genome analysis of Thermosulfuriphilus ammonigenes ST65T, an anaerobic thermophilic chemolithoautotrophic bacterium isolated from a deep-sea hydrothermal vent.</title>
        <authorList>
            <person name="Slobodkina G."/>
            <person name="Allioux M."/>
            <person name="Merkel A."/>
            <person name="Alain K."/>
            <person name="Jebbar M."/>
            <person name="Slobodkin A."/>
        </authorList>
    </citation>
    <scope>NUCLEOTIDE SEQUENCE [LARGE SCALE GENOMIC DNA]</scope>
    <source>
        <strain evidence="17 18">ST65</strain>
    </source>
</reference>
<dbReference type="GO" id="GO:0046872">
    <property type="term" value="F:metal ion binding"/>
    <property type="evidence" value="ECO:0007669"/>
    <property type="project" value="UniProtKB-KW"/>
</dbReference>
<evidence type="ECO:0000256" key="1">
    <source>
        <dbReference type="ARBA" id="ARBA00004651"/>
    </source>
</evidence>
<dbReference type="PRINTS" id="PR00941">
    <property type="entry name" value="CDATPASE"/>
</dbReference>
<dbReference type="SFLD" id="SFLDF00027">
    <property type="entry name" value="p-type_atpase"/>
    <property type="match status" value="1"/>
</dbReference>
<evidence type="ECO:0000256" key="14">
    <source>
        <dbReference type="ARBA" id="ARBA00047308"/>
    </source>
</evidence>
<evidence type="ECO:0000256" key="7">
    <source>
        <dbReference type="ARBA" id="ARBA00022741"/>
    </source>
</evidence>
<dbReference type="InterPro" id="IPR044492">
    <property type="entry name" value="P_typ_ATPase_HD_dom"/>
</dbReference>
<name>A0A6G7PYB3_9BACT</name>
<dbReference type="PANTHER" id="PTHR48085">
    <property type="entry name" value="CADMIUM/ZINC-TRANSPORTING ATPASE HMA2-RELATED"/>
    <property type="match status" value="1"/>
</dbReference>
<dbReference type="InterPro" id="IPR001757">
    <property type="entry name" value="P_typ_ATPase"/>
</dbReference>
<dbReference type="EC" id="7.2.2.12" evidence="13"/>
<gene>
    <name evidence="17" type="ORF">G4V39_09215</name>
</gene>
<keyword evidence="7 15" id="KW-0547">Nucleotide-binding</keyword>
<proteinExistence type="inferred from homology"/>
<feature type="transmembrane region" description="Helical" evidence="15">
    <location>
        <begin position="276"/>
        <end position="300"/>
    </location>
</feature>
<dbReference type="Gene3D" id="3.40.50.1000">
    <property type="entry name" value="HAD superfamily/HAD-like"/>
    <property type="match status" value="1"/>
</dbReference>
<comment type="catalytic activity">
    <reaction evidence="14">
        <text>Zn(2+)(in) + ATP + H2O = Zn(2+)(out) + ADP + phosphate + H(+)</text>
        <dbReference type="Rhea" id="RHEA:20621"/>
        <dbReference type="ChEBI" id="CHEBI:15377"/>
        <dbReference type="ChEBI" id="CHEBI:15378"/>
        <dbReference type="ChEBI" id="CHEBI:29105"/>
        <dbReference type="ChEBI" id="CHEBI:30616"/>
        <dbReference type="ChEBI" id="CHEBI:43474"/>
        <dbReference type="ChEBI" id="CHEBI:456216"/>
        <dbReference type="EC" id="7.2.2.12"/>
    </reaction>
</comment>
<dbReference type="Pfam" id="PF00122">
    <property type="entry name" value="E1-E2_ATPase"/>
    <property type="match status" value="1"/>
</dbReference>
<feature type="transmembrane region" description="Helical" evidence="15">
    <location>
        <begin position="46"/>
        <end position="64"/>
    </location>
</feature>
<evidence type="ECO:0000256" key="5">
    <source>
        <dbReference type="ARBA" id="ARBA00022692"/>
    </source>
</evidence>
<dbReference type="InterPro" id="IPR027256">
    <property type="entry name" value="P-typ_ATPase_IB"/>
</dbReference>
<feature type="transmembrane region" description="Helical" evidence="15">
    <location>
        <begin position="12"/>
        <end position="34"/>
    </location>
</feature>
<dbReference type="RefSeq" id="WP_166032655.1">
    <property type="nucleotide sequence ID" value="NZ_CP048877.1"/>
</dbReference>
<evidence type="ECO:0000313" key="17">
    <source>
        <dbReference type="EMBL" id="QIJ72438.1"/>
    </source>
</evidence>
<dbReference type="InterPro" id="IPR036412">
    <property type="entry name" value="HAD-like_sf"/>
</dbReference>
<keyword evidence="5 15" id="KW-0812">Transmembrane</keyword>
<evidence type="ECO:0000256" key="15">
    <source>
        <dbReference type="RuleBase" id="RU362081"/>
    </source>
</evidence>
<dbReference type="SFLD" id="SFLDG00002">
    <property type="entry name" value="C1.7:_P-type_atpase_like"/>
    <property type="match status" value="1"/>
</dbReference>
<dbReference type="GO" id="GO:0016887">
    <property type="term" value="F:ATP hydrolysis activity"/>
    <property type="evidence" value="ECO:0007669"/>
    <property type="project" value="InterPro"/>
</dbReference>
<dbReference type="FunFam" id="2.70.150.10:FF:000002">
    <property type="entry name" value="Copper-transporting ATPase 1, putative"/>
    <property type="match status" value="1"/>
</dbReference>
<dbReference type="SUPFAM" id="SSF81665">
    <property type="entry name" value="Calcium ATPase, transmembrane domain M"/>
    <property type="match status" value="1"/>
</dbReference>
<dbReference type="SUPFAM" id="SSF56784">
    <property type="entry name" value="HAD-like"/>
    <property type="match status" value="1"/>
</dbReference>
<evidence type="ECO:0000256" key="10">
    <source>
        <dbReference type="ARBA" id="ARBA00022989"/>
    </source>
</evidence>
<dbReference type="GO" id="GO:0016463">
    <property type="term" value="F:P-type zinc transporter activity"/>
    <property type="evidence" value="ECO:0007669"/>
    <property type="project" value="UniProtKB-EC"/>
</dbReference>
<keyword evidence="11" id="KW-0406">Ion transport</keyword>
<evidence type="ECO:0000259" key="16">
    <source>
        <dbReference type="Pfam" id="PF00122"/>
    </source>
</evidence>
<keyword evidence="6 15" id="KW-0479">Metal-binding</keyword>
<comment type="subcellular location">
    <subcellularLocation>
        <location evidence="1">Cell membrane</location>
        <topology evidence="1">Multi-pass membrane protein</topology>
    </subcellularLocation>
</comment>
<dbReference type="InterPro" id="IPR023299">
    <property type="entry name" value="ATPase_P-typ_cyto_dom_N"/>
</dbReference>
<dbReference type="PROSITE" id="PS00154">
    <property type="entry name" value="ATPASE_E1_E2"/>
    <property type="match status" value="1"/>
</dbReference>
<dbReference type="GO" id="GO:0005524">
    <property type="term" value="F:ATP binding"/>
    <property type="evidence" value="ECO:0007669"/>
    <property type="project" value="UniProtKB-UniRule"/>
</dbReference>
<evidence type="ECO:0000256" key="9">
    <source>
        <dbReference type="ARBA" id="ARBA00022967"/>
    </source>
</evidence>
<dbReference type="PRINTS" id="PR00119">
    <property type="entry name" value="CATATPASE"/>
</dbReference>
<dbReference type="Proteomes" id="UP000502179">
    <property type="component" value="Chromosome"/>
</dbReference>
<sequence>MAEEKLFRGPWWQYPPLVAAIVAGIISGAAFVLAHTNLLPPGIEKALYLLAIIIGGLHWMREGLERLLSQGRIDIKILMIGATGGSVALNLWDEAAFLVFLYGAAEGLEEYTYARTRSSIRDLLDLAPKQAVVLRGEREISVPAEEVRQEDVFLVRPGQSLVTDGVILEGESYLDESTVTGESTPVKKGPGDKVFAGTINQTGALKVRATASFEDNTLSRIIHLIEEAQRQKSRTQLFIERFGIWYSPLVLFTSAALAIGALFFSPDPLPWLKRAVVLLVAGAPCALVMSTPIAIAAGIGRAGREGVLIKGGIHLENLGKIKVVAFDKTGTLTLGRPMVTDIVALTEEEELLRLALTLERLSEHPLARAIVAAAEERGLTPLKAEAFKALAGSGVKATVAGKTIYLGRPELMDDLGVDLSHLQEQLSSLRAQGKTIVVVAEEKKPLGLLALRDKVRPKAKEVIRELHHLGIESVMLTGDHLKAARPIAQELGIDEVRAGLSPEDKIRAVEELKRHRGPVAMVGDGVNDAPALAQATVGIAMGAAGTDAAIEAADVALMGDDLGKIVFALKLGRRAREISRENIIFSLLVLMVLIPLALLGAISAAWAVLCHEASELLAVANGLRTSRLKEA</sequence>
<keyword evidence="18" id="KW-1185">Reference proteome</keyword>
<evidence type="ECO:0000313" key="18">
    <source>
        <dbReference type="Proteomes" id="UP000502179"/>
    </source>
</evidence>
<keyword evidence="10 15" id="KW-1133">Transmembrane helix</keyword>
<dbReference type="Gene3D" id="3.40.1110.10">
    <property type="entry name" value="Calcium-transporting ATPase, cytoplasmic domain N"/>
    <property type="match status" value="1"/>
</dbReference>
<feature type="transmembrane region" description="Helical" evidence="15">
    <location>
        <begin position="583"/>
        <end position="609"/>
    </location>
</feature>
<keyword evidence="8 15" id="KW-0067">ATP-binding</keyword>
<evidence type="ECO:0000256" key="8">
    <source>
        <dbReference type="ARBA" id="ARBA00022840"/>
    </source>
</evidence>
<dbReference type="SFLD" id="SFLDS00003">
    <property type="entry name" value="Haloacid_Dehalogenase"/>
    <property type="match status" value="1"/>
</dbReference>
<dbReference type="InterPro" id="IPR018303">
    <property type="entry name" value="ATPase_P-typ_P_site"/>
</dbReference>
<dbReference type="InterPro" id="IPR051014">
    <property type="entry name" value="Cation_Transport_ATPase_IB"/>
</dbReference>
<dbReference type="InterPro" id="IPR023298">
    <property type="entry name" value="ATPase_P-typ_TM_dom_sf"/>
</dbReference>
<feature type="transmembrane region" description="Helical" evidence="15">
    <location>
        <begin position="242"/>
        <end position="264"/>
    </location>
</feature>
<dbReference type="NCBIfam" id="TIGR01494">
    <property type="entry name" value="ATPase_P-type"/>
    <property type="match status" value="1"/>
</dbReference>
<dbReference type="AlphaFoldDB" id="A0A6G7PYB3"/>
<evidence type="ECO:0000256" key="11">
    <source>
        <dbReference type="ARBA" id="ARBA00023065"/>
    </source>
</evidence>
<dbReference type="KEGG" id="tav:G4V39_09215"/>
<protein>
    <recommendedName>
        <fullName evidence="13">P-type Zn(2+) transporter</fullName>
        <ecNumber evidence="13">7.2.2.12</ecNumber>
    </recommendedName>
</protein>
<accession>A0A6G7PYB3</accession>
<evidence type="ECO:0000256" key="3">
    <source>
        <dbReference type="ARBA" id="ARBA00022448"/>
    </source>
</evidence>
<dbReference type="Pfam" id="PF00702">
    <property type="entry name" value="Hydrolase"/>
    <property type="match status" value="1"/>
</dbReference>
<feature type="domain" description="P-type ATPase A" evidence="16">
    <location>
        <begin position="126"/>
        <end position="226"/>
    </location>
</feature>
<keyword evidence="4 15" id="KW-1003">Cell membrane</keyword>
<keyword evidence="12 15" id="KW-0472">Membrane</keyword>
<evidence type="ECO:0000256" key="13">
    <source>
        <dbReference type="ARBA" id="ARBA00039097"/>
    </source>
</evidence>
<comment type="similarity">
    <text evidence="2 15">Belongs to the cation transport ATPase (P-type) (TC 3.A.3) family. Type IB subfamily.</text>
</comment>
<dbReference type="InterPro" id="IPR008250">
    <property type="entry name" value="ATPase_P-typ_transduc_dom_A_sf"/>
</dbReference>
<dbReference type="SUPFAM" id="SSF81653">
    <property type="entry name" value="Calcium ATPase, transduction domain A"/>
    <property type="match status" value="1"/>
</dbReference>
<dbReference type="PANTHER" id="PTHR48085:SF5">
    <property type="entry name" value="CADMIUM_ZINC-TRANSPORTING ATPASE HMA4-RELATED"/>
    <property type="match status" value="1"/>
</dbReference>
<evidence type="ECO:0000256" key="6">
    <source>
        <dbReference type="ARBA" id="ARBA00022723"/>
    </source>
</evidence>
<dbReference type="Gene3D" id="2.70.150.10">
    <property type="entry name" value="Calcium-transporting ATPase, cytoplasmic transduction domain A"/>
    <property type="match status" value="1"/>
</dbReference>
<keyword evidence="9" id="KW-1278">Translocase</keyword>
<organism evidence="17 18">
    <name type="scientific">Thermosulfuriphilus ammonigenes</name>
    <dbReference type="NCBI Taxonomy" id="1936021"/>
    <lineage>
        <taxon>Bacteria</taxon>
        <taxon>Pseudomonadati</taxon>
        <taxon>Thermodesulfobacteriota</taxon>
        <taxon>Thermodesulfobacteria</taxon>
        <taxon>Thermodesulfobacteriales</taxon>
        <taxon>Thermodesulfobacteriaceae</taxon>
        <taxon>Thermosulfuriphilus</taxon>
    </lineage>
</organism>
<dbReference type="GO" id="GO:0005886">
    <property type="term" value="C:plasma membrane"/>
    <property type="evidence" value="ECO:0007669"/>
    <property type="project" value="UniProtKB-SubCell"/>
</dbReference>